<feature type="binding site" evidence="5">
    <location>
        <position position="296"/>
    </location>
    <ligand>
        <name>Fe cation</name>
        <dbReference type="ChEBI" id="CHEBI:24875"/>
        <note>catalytic</note>
    </ligand>
</feature>
<dbReference type="GO" id="GO:0046872">
    <property type="term" value="F:metal ion binding"/>
    <property type="evidence" value="ECO:0007669"/>
    <property type="project" value="UniProtKB-KW"/>
</dbReference>
<evidence type="ECO:0000256" key="4">
    <source>
        <dbReference type="ARBA" id="ARBA00023004"/>
    </source>
</evidence>
<dbReference type="eggNOG" id="COG3670">
    <property type="taxonomic scope" value="Bacteria"/>
</dbReference>
<comment type="cofactor">
    <cofactor evidence="5 6">
        <name>Fe(2+)</name>
        <dbReference type="ChEBI" id="CHEBI:29033"/>
    </cofactor>
    <text evidence="5 6">Binds 1 Fe(2+) ion per subunit.</text>
</comment>
<comment type="similarity">
    <text evidence="1 6">Belongs to the carotenoid oxygenase family.</text>
</comment>
<feature type="binding site" evidence="5">
    <location>
        <position position="472"/>
    </location>
    <ligand>
        <name>Fe cation</name>
        <dbReference type="ChEBI" id="CHEBI:24875"/>
        <note>catalytic</note>
    </ligand>
</feature>
<dbReference type="AlphaFoldDB" id="A0A059F7Y7"/>
<dbReference type="InterPro" id="IPR004294">
    <property type="entry name" value="Carotenoid_Oase"/>
</dbReference>
<dbReference type="OrthoDB" id="6636843at2"/>
<keyword evidence="8" id="KW-1185">Reference proteome</keyword>
<dbReference type="EMBL" id="ARYJ01000012">
    <property type="protein sequence ID" value="KCZ86705.1"/>
    <property type="molecule type" value="Genomic_DNA"/>
</dbReference>
<gene>
    <name evidence="7" type="ORF">HJA_15180</name>
</gene>
<evidence type="ECO:0000256" key="3">
    <source>
        <dbReference type="ARBA" id="ARBA00023002"/>
    </source>
</evidence>
<dbReference type="STRING" id="1280952.HJA_15180"/>
<comment type="caution">
    <text evidence="7">The sequence shown here is derived from an EMBL/GenBank/DDBJ whole genome shotgun (WGS) entry which is preliminary data.</text>
</comment>
<dbReference type="PANTHER" id="PTHR10543:SF89">
    <property type="entry name" value="CAROTENOID 9,10(9',10')-CLEAVAGE DIOXYGENASE 1"/>
    <property type="match status" value="1"/>
</dbReference>
<dbReference type="PATRIC" id="fig|1280952.3.peg.3038"/>
<reference evidence="7 8" key="1">
    <citation type="journal article" date="2014" name="Antonie Van Leeuwenhoek">
        <title>Hyphomonas beringensis sp. nov. and Hyphomonas chukchiensis sp. nov., isolated from surface seawater of the Bering Sea and Chukchi Sea.</title>
        <authorList>
            <person name="Li C."/>
            <person name="Lai Q."/>
            <person name="Li G."/>
            <person name="Dong C."/>
            <person name="Wang J."/>
            <person name="Liao Y."/>
            <person name="Shao Z."/>
        </authorList>
    </citation>
    <scope>NUCLEOTIDE SEQUENCE [LARGE SCALE GENOMIC DNA]</scope>
    <source>
        <strain evidence="7 8">VP2</strain>
    </source>
</reference>
<keyword evidence="4 5" id="KW-0408">Iron</keyword>
<accession>A0A059F7Y7</accession>
<dbReference type="EC" id="1.13.11.-" evidence="6"/>
<evidence type="ECO:0000256" key="1">
    <source>
        <dbReference type="ARBA" id="ARBA00006787"/>
    </source>
</evidence>
<evidence type="ECO:0000313" key="7">
    <source>
        <dbReference type="EMBL" id="KCZ86705.1"/>
    </source>
</evidence>
<evidence type="ECO:0000313" key="8">
    <source>
        <dbReference type="Proteomes" id="UP000024816"/>
    </source>
</evidence>
<keyword evidence="2 5" id="KW-0479">Metal-binding</keyword>
<dbReference type="GO" id="GO:0016121">
    <property type="term" value="P:carotene catabolic process"/>
    <property type="evidence" value="ECO:0007669"/>
    <property type="project" value="TreeGrafter"/>
</dbReference>
<proteinExistence type="inferred from homology"/>
<dbReference type="Proteomes" id="UP000024816">
    <property type="component" value="Unassembled WGS sequence"/>
</dbReference>
<dbReference type="RefSeq" id="WP_035583779.1">
    <property type="nucleotide sequence ID" value="NZ_ARYJ01000012.1"/>
</dbReference>
<dbReference type="GO" id="GO:0010436">
    <property type="term" value="F:carotenoid dioxygenase activity"/>
    <property type="evidence" value="ECO:0007669"/>
    <property type="project" value="TreeGrafter"/>
</dbReference>
<name>A0A059F7Y7_9PROT</name>
<dbReference type="Pfam" id="PF03055">
    <property type="entry name" value="RPE65"/>
    <property type="match status" value="1"/>
</dbReference>
<sequence>MPSPVESAIRGVVTKGVVAIAGFNRERKKAKGPNPFLEGLHTPVTEEVTDTALKVTGEIPAALNGLYLRNGPNPLAKVNAATHHWFIGDAMIHGIRLQDGKAVWYRNRWVRSNAVSDALGEPRAPGPRHPRTDVANTNIVGHAGKLWAIVEAGGYPVEMADDLATVAHSDFDGTLGESYSAHPHLDPETGEMHAICYEVQHPDTIWHTVVDTSGHVRRNEPIAVKNGPMIHDCQITPSYVIVMDLPVTFSMSALIGGASFPFRWNPKHKARIGLLPREGRGEDIIWCDIDPCYIFHPANAYETEDGTVVMDACVYETMFDSDLNGPDSQTAKFESLTIDPAARKVTRRVVDPSPQEFPRYDERLTGKPYRYAYTIALPAHLEDGFVGATRLYKHDLGTGERAVHDFGPGRVPAEFIFVPAHDGAAEDEGWLIGYVSNVESDTSDFVVLDAANFTGPPVAEVHIPYRIPPGFHGNFVPRG</sequence>
<keyword evidence="6" id="KW-0223">Dioxygenase</keyword>
<organism evidence="7 8">
    <name type="scientific">Hyphomonas jannaschiana VP2</name>
    <dbReference type="NCBI Taxonomy" id="1280952"/>
    <lineage>
        <taxon>Bacteria</taxon>
        <taxon>Pseudomonadati</taxon>
        <taxon>Pseudomonadota</taxon>
        <taxon>Alphaproteobacteria</taxon>
        <taxon>Hyphomonadales</taxon>
        <taxon>Hyphomonadaceae</taxon>
        <taxon>Hyphomonas</taxon>
    </lineage>
</organism>
<protein>
    <recommendedName>
        <fullName evidence="6">Dioxygenase</fullName>
        <ecNumber evidence="6">1.13.11.-</ecNumber>
    </recommendedName>
</protein>
<dbReference type="PANTHER" id="PTHR10543">
    <property type="entry name" value="BETA-CAROTENE DIOXYGENASE"/>
    <property type="match status" value="1"/>
</dbReference>
<keyword evidence="3 6" id="KW-0560">Oxidoreductase</keyword>
<evidence type="ECO:0000256" key="5">
    <source>
        <dbReference type="PIRSR" id="PIRSR604294-1"/>
    </source>
</evidence>
<evidence type="ECO:0000256" key="6">
    <source>
        <dbReference type="RuleBase" id="RU364048"/>
    </source>
</evidence>
<feature type="binding site" evidence="5">
    <location>
        <position position="231"/>
    </location>
    <ligand>
        <name>Fe cation</name>
        <dbReference type="ChEBI" id="CHEBI:24875"/>
        <note>catalytic</note>
    </ligand>
</feature>
<evidence type="ECO:0000256" key="2">
    <source>
        <dbReference type="ARBA" id="ARBA00022723"/>
    </source>
</evidence>
<feature type="binding site" evidence="5">
    <location>
        <position position="182"/>
    </location>
    <ligand>
        <name>Fe cation</name>
        <dbReference type="ChEBI" id="CHEBI:24875"/>
        <note>catalytic</note>
    </ligand>
</feature>